<dbReference type="Proteomes" id="UP000032141">
    <property type="component" value="Unassembled WGS sequence"/>
</dbReference>
<evidence type="ECO:0000313" key="4">
    <source>
        <dbReference type="Proteomes" id="UP000032141"/>
    </source>
</evidence>
<organism evidence="3 4">
    <name type="scientific">Brassica oleracea var. oleracea</name>
    <dbReference type="NCBI Taxonomy" id="109376"/>
    <lineage>
        <taxon>Eukaryota</taxon>
        <taxon>Viridiplantae</taxon>
        <taxon>Streptophyta</taxon>
        <taxon>Embryophyta</taxon>
        <taxon>Tracheophyta</taxon>
        <taxon>Spermatophyta</taxon>
        <taxon>Magnoliopsida</taxon>
        <taxon>eudicotyledons</taxon>
        <taxon>Gunneridae</taxon>
        <taxon>Pentapetalae</taxon>
        <taxon>rosids</taxon>
        <taxon>malvids</taxon>
        <taxon>Brassicales</taxon>
        <taxon>Brassicaceae</taxon>
        <taxon>Brassiceae</taxon>
        <taxon>Brassica</taxon>
    </lineage>
</organism>
<evidence type="ECO:0000256" key="2">
    <source>
        <dbReference type="SAM" id="Phobius"/>
    </source>
</evidence>
<dbReference type="Gramene" id="Bo01267s020.1">
    <property type="protein sequence ID" value="Bo01267s020.1"/>
    <property type="gene ID" value="Bo01267s020"/>
</dbReference>
<evidence type="ECO:0000313" key="3">
    <source>
        <dbReference type="EnsemblPlants" id="Bo01267s020.1"/>
    </source>
</evidence>
<keyword evidence="2" id="KW-0812">Transmembrane</keyword>
<accession>A0A0D2ZUH0</accession>
<keyword evidence="4" id="KW-1185">Reference proteome</keyword>
<proteinExistence type="predicted"/>
<dbReference type="InterPro" id="IPR008896">
    <property type="entry name" value="TIC214"/>
</dbReference>
<reference evidence="3" key="1">
    <citation type="journal article" date="2014" name="Genome Biol.">
        <title>Transcriptome and methylome profiling reveals relics of genome dominance in the mesopolyploid Brassica oleracea.</title>
        <authorList>
            <person name="Parkin I.A."/>
            <person name="Koh C."/>
            <person name="Tang H."/>
            <person name="Robinson S.J."/>
            <person name="Kagale S."/>
            <person name="Clarke W.E."/>
            <person name="Town C.D."/>
            <person name="Nixon J."/>
            <person name="Krishnakumar V."/>
            <person name="Bidwell S.L."/>
            <person name="Denoeud F."/>
            <person name="Belcram H."/>
            <person name="Links M.G."/>
            <person name="Just J."/>
            <person name="Clarke C."/>
            <person name="Bender T."/>
            <person name="Huebert T."/>
            <person name="Mason A.S."/>
            <person name="Pires J.C."/>
            <person name="Barker G."/>
            <person name="Moore J."/>
            <person name="Walley P.G."/>
            <person name="Manoli S."/>
            <person name="Batley J."/>
            <person name="Edwards D."/>
            <person name="Nelson M.N."/>
            <person name="Wang X."/>
            <person name="Paterson A.H."/>
            <person name="King G."/>
            <person name="Bancroft I."/>
            <person name="Chalhoub B."/>
            <person name="Sharpe A.G."/>
        </authorList>
    </citation>
    <scope>NUCLEOTIDE SEQUENCE [LARGE SCALE GENOMIC DNA]</scope>
    <source>
        <strain evidence="3">cv. TO1000</strain>
    </source>
</reference>
<name>A0A0D2ZUH0_BRAOL</name>
<dbReference type="HOGENOM" id="CLU_2501088_0_0_1"/>
<comment type="subcellular location">
    <subcellularLocation>
        <location evidence="1">Membrane</location>
        <topology evidence="1">Multi-pass membrane protein</topology>
    </subcellularLocation>
</comment>
<dbReference type="EnsemblPlants" id="Bo01267s020.1">
    <property type="protein sequence ID" value="Bo01267s020.1"/>
    <property type="gene ID" value="Bo01267s020"/>
</dbReference>
<protein>
    <submittedName>
        <fullName evidence="3">Uncharacterized protein</fullName>
    </submittedName>
</protein>
<feature type="transmembrane region" description="Helical" evidence="2">
    <location>
        <begin position="23"/>
        <end position="47"/>
    </location>
</feature>
<dbReference type="STRING" id="109376.A0A0D2ZUH0"/>
<evidence type="ECO:0000256" key="1">
    <source>
        <dbReference type="ARBA" id="ARBA00004141"/>
    </source>
</evidence>
<keyword evidence="2" id="KW-1133">Transmembrane helix</keyword>
<sequence>MDQGEEGTEEKVSATTSFIAGQLMMFISIYYAHLHLALAPGGTPYLYGSTRRKGRVRLSPPNLGERCDFEERQSSGVYEKLHESNN</sequence>
<reference evidence="3" key="2">
    <citation type="submission" date="2015-06" db="UniProtKB">
        <authorList>
            <consortium name="EnsemblPlants"/>
        </authorList>
    </citation>
    <scope>IDENTIFICATION</scope>
</reference>
<dbReference type="AlphaFoldDB" id="A0A0D2ZUH0"/>
<dbReference type="Pfam" id="PF05758">
    <property type="entry name" value="Ycf1"/>
    <property type="match status" value="1"/>
</dbReference>
<keyword evidence="2" id="KW-0472">Membrane</keyword>
<dbReference type="GO" id="GO:0016020">
    <property type="term" value="C:membrane"/>
    <property type="evidence" value="ECO:0007669"/>
    <property type="project" value="UniProtKB-SubCell"/>
</dbReference>